<dbReference type="FunFam" id="3.30.565.10:FF:000006">
    <property type="entry name" value="Sensor histidine kinase WalK"/>
    <property type="match status" value="1"/>
</dbReference>
<dbReference type="SMART" id="SM00388">
    <property type="entry name" value="HisKA"/>
    <property type="match status" value="1"/>
</dbReference>
<keyword evidence="4" id="KW-0808">Transferase</keyword>
<dbReference type="PANTHER" id="PTHR43711">
    <property type="entry name" value="TWO-COMPONENT HISTIDINE KINASE"/>
    <property type="match status" value="1"/>
</dbReference>
<dbReference type="InterPro" id="IPR003594">
    <property type="entry name" value="HATPase_dom"/>
</dbReference>
<dbReference type="EMBL" id="AQHW01000015">
    <property type="protein sequence ID" value="KKB55587.1"/>
    <property type="molecule type" value="Genomic_DNA"/>
</dbReference>
<evidence type="ECO:0000313" key="11">
    <source>
        <dbReference type="Proteomes" id="UP000033035"/>
    </source>
</evidence>
<dbReference type="PROSITE" id="PS51257">
    <property type="entry name" value="PROKAR_LIPOPROTEIN"/>
    <property type="match status" value="1"/>
</dbReference>
<dbReference type="InterPro" id="IPR050736">
    <property type="entry name" value="Sensor_HK_Regulatory"/>
</dbReference>
<keyword evidence="7" id="KW-0812">Transmembrane</keyword>
<dbReference type="Proteomes" id="UP000033035">
    <property type="component" value="Unassembled WGS sequence"/>
</dbReference>
<dbReference type="SMART" id="SM00387">
    <property type="entry name" value="HATPase_c"/>
    <property type="match status" value="1"/>
</dbReference>
<reference evidence="10 11" key="1">
    <citation type="submission" date="2013-04" db="EMBL/GenBank/DDBJ databases">
        <title>The Genome Sequence of Parabacteroides gordonii DSM 23371.</title>
        <authorList>
            <consortium name="The Broad Institute Genomics Platform"/>
            <person name="Earl A."/>
            <person name="Ward D."/>
            <person name="Feldgarden M."/>
            <person name="Gevers D."/>
            <person name="Martens E."/>
            <person name="Sakamoto M."/>
            <person name="Benno Y."/>
            <person name="Suzuki N."/>
            <person name="Matsunaga N."/>
            <person name="Koshihara K."/>
            <person name="Seki M."/>
            <person name="Komiya H."/>
            <person name="Walker B."/>
            <person name="Young S."/>
            <person name="Zeng Q."/>
            <person name="Gargeya S."/>
            <person name="Fitzgerald M."/>
            <person name="Haas B."/>
            <person name="Abouelleil A."/>
            <person name="Allen A.W."/>
            <person name="Alvarado L."/>
            <person name="Arachchi H.M."/>
            <person name="Berlin A.M."/>
            <person name="Chapman S.B."/>
            <person name="Gainer-Dewar J."/>
            <person name="Goldberg J."/>
            <person name="Griggs A."/>
            <person name="Gujja S."/>
            <person name="Hansen M."/>
            <person name="Howarth C."/>
            <person name="Imamovic A."/>
            <person name="Ireland A."/>
            <person name="Larimer J."/>
            <person name="McCowan C."/>
            <person name="Murphy C."/>
            <person name="Pearson M."/>
            <person name="Poon T.W."/>
            <person name="Priest M."/>
            <person name="Roberts A."/>
            <person name="Saif S."/>
            <person name="Shea T."/>
            <person name="Sisk P."/>
            <person name="Sykes S."/>
            <person name="Wortman J."/>
            <person name="Nusbaum C."/>
            <person name="Birren B."/>
        </authorList>
    </citation>
    <scope>NUCLEOTIDE SEQUENCE [LARGE SCALE GENOMIC DNA]</scope>
    <source>
        <strain evidence="10 11">MS-1</strain>
    </source>
</reference>
<dbReference type="EC" id="2.7.13.3" evidence="2"/>
<dbReference type="SUPFAM" id="SSF55874">
    <property type="entry name" value="ATPase domain of HSP90 chaperone/DNA topoisomerase II/histidine kinase"/>
    <property type="match status" value="1"/>
</dbReference>
<feature type="chain" id="PRO_5002489736" description="histidine kinase" evidence="8">
    <location>
        <begin position="20"/>
        <end position="861"/>
    </location>
</feature>
<evidence type="ECO:0000256" key="3">
    <source>
        <dbReference type="ARBA" id="ARBA00022553"/>
    </source>
</evidence>
<dbReference type="PRINTS" id="PR00344">
    <property type="entry name" value="BCTRLSENSOR"/>
</dbReference>
<dbReference type="InterPro" id="IPR005467">
    <property type="entry name" value="His_kinase_dom"/>
</dbReference>
<keyword evidence="5" id="KW-0418">Kinase</keyword>
<feature type="signal peptide" evidence="8">
    <location>
        <begin position="1"/>
        <end position="19"/>
    </location>
</feature>
<dbReference type="PANTHER" id="PTHR43711:SF31">
    <property type="entry name" value="HISTIDINE KINASE"/>
    <property type="match status" value="1"/>
</dbReference>
<dbReference type="InterPro" id="IPR035965">
    <property type="entry name" value="PAS-like_dom_sf"/>
</dbReference>
<organism evidence="10 11">
    <name type="scientific">Parabacteroides gordonii MS-1 = DSM 23371</name>
    <dbReference type="NCBI Taxonomy" id="1203610"/>
    <lineage>
        <taxon>Bacteria</taxon>
        <taxon>Pseudomonadati</taxon>
        <taxon>Bacteroidota</taxon>
        <taxon>Bacteroidia</taxon>
        <taxon>Bacteroidales</taxon>
        <taxon>Tannerellaceae</taxon>
        <taxon>Parabacteroides</taxon>
    </lineage>
</organism>
<dbReference type="InterPro" id="IPR004358">
    <property type="entry name" value="Sig_transdc_His_kin-like_C"/>
</dbReference>
<dbReference type="HOGENOM" id="CLU_000445_38_3_10"/>
<accession>A0A0F5JDS2</accession>
<dbReference type="PATRIC" id="fig|1203610.3.peg.3124"/>
<gene>
    <name evidence="10" type="ORF">HMPREF1536_03058</name>
</gene>
<dbReference type="SUPFAM" id="SSF55785">
    <property type="entry name" value="PYP-like sensor domain (PAS domain)"/>
    <property type="match status" value="1"/>
</dbReference>
<evidence type="ECO:0000256" key="1">
    <source>
        <dbReference type="ARBA" id="ARBA00000085"/>
    </source>
</evidence>
<dbReference type="CDD" id="cd00082">
    <property type="entry name" value="HisKA"/>
    <property type="match status" value="1"/>
</dbReference>
<evidence type="ECO:0000256" key="5">
    <source>
        <dbReference type="ARBA" id="ARBA00022777"/>
    </source>
</evidence>
<dbReference type="Gene3D" id="3.30.565.10">
    <property type="entry name" value="Histidine kinase-like ATPase, C-terminal domain"/>
    <property type="match status" value="1"/>
</dbReference>
<evidence type="ECO:0000256" key="8">
    <source>
        <dbReference type="SAM" id="SignalP"/>
    </source>
</evidence>
<name>A0A0F5JDS2_9BACT</name>
<protein>
    <recommendedName>
        <fullName evidence="2">histidine kinase</fullName>
        <ecNumber evidence="2">2.7.13.3</ecNumber>
    </recommendedName>
</protein>
<dbReference type="RefSeq" id="WP_028728699.1">
    <property type="nucleotide sequence ID" value="NZ_AUAE01000036.1"/>
</dbReference>
<dbReference type="InterPro" id="IPR036097">
    <property type="entry name" value="HisK_dim/P_sf"/>
</dbReference>
<dbReference type="Gene3D" id="3.40.50.2300">
    <property type="match status" value="2"/>
</dbReference>
<evidence type="ECO:0000259" key="9">
    <source>
        <dbReference type="PROSITE" id="PS50109"/>
    </source>
</evidence>
<keyword evidence="7" id="KW-0472">Membrane</keyword>
<dbReference type="STRING" id="1203610.HMPREF1536_03058"/>
<dbReference type="SUPFAM" id="SSF47384">
    <property type="entry name" value="Homodimeric domain of signal transducing histidine kinase"/>
    <property type="match status" value="1"/>
</dbReference>
<dbReference type="Gene3D" id="1.10.287.130">
    <property type="match status" value="1"/>
</dbReference>
<evidence type="ECO:0000256" key="2">
    <source>
        <dbReference type="ARBA" id="ARBA00012438"/>
    </source>
</evidence>
<comment type="catalytic activity">
    <reaction evidence="1">
        <text>ATP + protein L-histidine = ADP + protein N-phospho-L-histidine.</text>
        <dbReference type="EC" id="2.7.13.3"/>
    </reaction>
</comment>
<comment type="caution">
    <text evidence="10">The sequence shown here is derived from an EMBL/GenBank/DDBJ whole genome shotgun (WGS) entry which is preliminary data.</text>
</comment>
<dbReference type="GO" id="GO:0000155">
    <property type="term" value="F:phosphorelay sensor kinase activity"/>
    <property type="evidence" value="ECO:0007669"/>
    <property type="project" value="InterPro"/>
</dbReference>
<evidence type="ECO:0000313" key="10">
    <source>
        <dbReference type="EMBL" id="KKB55587.1"/>
    </source>
</evidence>
<keyword evidence="6" id="KW-0902">Two-component regulatory system</keyword>
<evidence type="ECO:0000256" key="4">
    <source>
        <dbReference type="ARBA" id="ARBA00022679"/>
    </source>
</evidence>
<keyword evidence="7" id="KW-1133">Transmembrane helix</keyword>
<dbReference type="PROSITE" id="PS50109">
    <property type="entry name" value="HIS_KIN"/>
    <property type="match status" value="1"/>
</dbReference>
<keyword evidence="8" id="KW-0732">Signal</keyword>
<sequence length="861" mass="97927">MKRTAYYCICLLAFFSVLAIGCKLHVDKEEGFDVWVLHSYKERSPWMEDMNQGIIDGFKDNNVKVNLHVDYLNSRYTKGQCVDSAVSYMNRMKKPDLILTVNDLATAAVLNSNHSFAEETNGAPIVFCGVDYPDSLPLSKPGFSHVAGFTTRLNISDVYRLGTMLTRKNLYVPFFGTDLESIALKEIKNQAQKISHTVIAVNVDTISSDWSYHDVYYRVIDDHFQTLGILPVWTSFVGMFVKDSFTPFVAVSNEGFGQGILGGYFTSSYDLAYDGAELAAKILTRKKIGNRIQESQKKLWIDWEVYDRFNYAFEGSLNNMEFINVPFHIKYNWQLKIIGIIGVVLFTILFVFAIYKIRLSKNRRIENERKLVQQRDNLQVITDSINEGVITVDEHGLIASANLRAKMLLRVESNILDTPFSDWVTISDPALGEKAGGIFYDQLKAKKSVRFSPMARIESKKNGYYFLVNGELAPLIINGEVKGAICVFSDRTDEFTTGEYLSLTTDIGQLFFWWFDFHKKCFLVDPAFFTNWGIEDDGTHTLSVETVLSFLNPEDIEEWKSFYEKKRFSNNVRVTREVRMNLNGISEQYWEVRMSYHQNEEDTLPQLYGLCINIQDYKNKQALLQEARDNVYRSEQLKSAFLSNMSHEIRTPLNGIIGFAKLIAGNDEYDAEDYELFINTIQSNCDLLLALLRDILDLACIDSDNMVYTDVGCNLNSLIKQVMTTQQVILQKPLRLICQLPEESVCLVVDTLRLNQVITNLINNAVKFTNEGSITVGYTSDDKNVYITVADTGIGISPEDQALIFERFYKKHDEIQGAGIGLNLCKNIVEHYNGVLSVSSEVGKGSIFSVILPLRNMQSTC</sequence>
<feature type="domain" description="Histidine kinase" evidence="9">
    <location>
        <begin position="644"/>
        <end position="856"/>
    </location>
</feature>
<evidence type="ECO:0000256" key="7">
    <source>
        <dbReference type="SAM" id="Phobius"/>
    </source>
</evidence>
<dbReference type="AlphaFoldDB" id="A0A0F5JDS2"/>
<proteinExistence type="predicted"/>
<dbReference type="Pfam" id="PF00512">
    <property type="entry name" value="HisKA"/>
    <property type="match status" value="1"/>
</dbReference>
<feature type="transmembrane region" description="Helical" evidence="7">
    <location>
        <begin position="333"/>
        <end position="355"/>
    </location>
</feature>
<keyword evidence="11" id="KW-1185">Reference proteome</keyword>
<dbReference type="Gene3D" id="3.30.450.20">
    <property type="entry name" value="PAS domain"/>
    <property type="match status" value="2"/>
</dbReference>
<keyword evidence="3" id="KW-0597">Phosphoprotein</keyword>
<dbReference type="InterPro" id="IPR036890">
    <property type="entry name" value="HATPase_C_sf"/>
</dbReference>
<dbReference type="InterPro" id="IPR003661">
    <property type="entry name" value="HisK_dim/P_dom"/>
</dbReference>
<evidence type="ECO:0000256" key="6">
    <source>
        <dbReference type="ARBA" id="ARBA00023012"/>
    </source>
</evidence>
<dbReference type="Pfam" id="PF02518">
    <property type="entry name" value="HATPase_c"/>
    <property type="match status" value="1"/>
</dbReference>